<keyword evidence="4" id="KW-1185">Reference proteome</keyword>
<evidence type="ECO:0000256" key="1">
    <source>
        <dbReference type="SAM" id="Phobius"/>
    </source>
</evidence>
<dbReference type="RefSeq" id="WP_258543667.1">
    <property type="nucleotide sequence ID" value="NZ_OU015584.1"/>
</dbReference>
<dbReference type="GO" id="GO:0016717">
    <property type="term" value="F:oxidoreductase activity, acting on paired donors, with oxidation of a pair of donors resulting in the reduction of molecular oxygen to two molecules of water"/>
    <property type="evidence" value="ECO:0007669"/>
    <property type="project" value="TreeGrafter"/>
</dbReference>
<feature type="transmembrane region" description="Helical" evidence="1">
    <location>
        <begin position="159"/>
        <end position="180"/>
    </location>
</feature>
<dbReference type="Proteomes" id="UP000683507">
    <property type="component" value="Chromosome"/>
</dbReference>
<dbReference type="EMBL" id="OU015584">
    <property type="protein sequence ID" value="CAG5087487.1"/>
    <property type="molecule type" value="Genomic_DNA"/>
</dbReference>
<dbReference type="InterPro" id="IPR005804">
    <property type="entry name" value="FA_desaturase_dom"/>
</dbReference>
<protein>
    <recommendedName>
        <fullName evidence="2">Fatty acid desaturase domain-containing protein</fullName>
    </recommendedName>
</protein>
<dbReference type="GO" id="GO:0008610">
    <property type="term" value="P:lipid biosynthetic process"/>
    <property type="evidence" value="ECO:0007669"/>
    <property type="project" value="UniProtKB-ARBA"/>
</dbReference>
<evidence type="ECO:0000313" key="4">
    <source>
        <dbReference type="Proteomes" id="UP000683507"/>
    </source>
</evidence>
<reference evidence="3" key="1">
    <citation type="submission" date="2021-04" db="EMBL/GenBank/DDBJ databases">
        <authorList>
            <person name="Rodrigo-Torres L."/>
            <person name="Arahal R. D."/>
            <person name="Lucena T."/>
        </authorList>
    </citation>
    <scope>NUCLEOTIDE SEQUENCE</scope>
    <source>
        <strain evidence="3">AS29M-1</strain>
    </source>
</reference>
<dbReference type="AlphaFoldDB" id="A0A916JR75"/>
<feature type="transmembrane region" description="Helical" evidence="1">
    <location>
        <begin position="118"/>
        <end position="138"/>
    </location>
</feature>
<dbReference type="PIRSF" id="PIRSF015921">
    <property type="entry name" value="FA_sphinglp_des"/>
    <property type="match status" value="1"/>
</dbReference>
<keyword evidence="1" id="KW-0812">Transmembrane</keyword>
<dbReference type="KEGG" id="ptan:CRYO30217_03495"/>
<keyword evidence="1" id="KW-1133">Transmembrane helix</keyword>
<dbReference type="GO" id="GO:0016020">
    <property type="term" value="C:membrane"/>
    <property type="evidence" value="ECO:0007669"/>
    <property type="project" value="TreeGrafter"/>
</dbReference>
<evidence type="ECO:0000313" key="3">
    <source>
        <dbReference type="EMBL" id="CAG5087487.1"/>
    </source>
</evidence>
<accession>A0A916JR75</accession>
<organism evidence="3 4">
    <name type="scientific">Parvicella tangerina</name>
    <dbReference type="NCBI Taxonomy" id="2829795"/>
    <lineage>
        <taxon>Bacteria</taxon>
        <taxon>Pseudomonadati</taxon>
        <taxon>Bacteroidota</taxon>
        <taxon>Flavobacteriia</taxon>
        <taxon>Flavobacteriales</taxon>
        <taxon>Parvicellaceae</taxon>
        <taxon>Parvicella</taxon>
    </lineage>
</organism>
<proteinExistence type="predicted"/>
<keyword evidence="1" id="KW-0472">Membrane</keyword>
<feature type="transmembrane region" description="Helical" evidence="1">
    <location>
        <begin position="186"/>
        <end position="207"/>
    </location>
</feature>
<feature type="domain" description="Fatty acid desaturase" evidence="2">
    <location>
        <begin position="22"/>
        <end position="292"/>
    </location>
</feature>
<name>A0A916JR75_9FLAO</name>
<evidence type="ECO:0000259" key="2">
    <source>
        <dbReference type="Pfam" id="PF00487"/>
    </source>
</evidence>
<sequence>MLSIYATPLALIGANVISHPFWVIMMYVVSGIGMAGVGMGIMHDANHGSLSRRSKINNLFGKTLDFVGCSSAVWKLQHNVLHHTFTNIDDHDEDIDTPFFLSFSPNKKKYWIHKFQHLYAWIFYGMMTVYWVTAKDFIALNKYRKKGLIRDDKEYTKEIFITIFWKLFYYSYVLLIPMLFNGAGIGWILAGFFISHFITGLLISIIFQLAHVMPDMSFPQADENNLIDVSWFEHQLRNTSNFSQNAPVFSWFIGGLNYQIEHHLFPNISHVHYRKISKIIAETAQDYGLPYYVNENFFVALWRHLKMLRTLGNMRPAIN</sequence>
<feature type="transmembrane region" description="Helical" evidence="1">
    <location>
        <begin position="21"/>
        <end position="42"/>
    </location>
</feature>
<gene>
    <name evidence="3" type="ORF">CRYO30217_03495</name>
</gene>
<dbReference type="PANTHER" id="PTHR19353:SF19">
    <property type="entry name" value="DELTA(5) FATTY ACID DESATURASE C-RELATED"/>
    <property type="match status" value="1"/>
</dbReference>
<dbReference type="InterPro" id="IPR012171">
    <property type="entry name" value="Fatty_acid_desaturase"/>
</dbReference>
<dbReference type="CDD" id="cd03506">
    <property type="entry name" value="Delta6-FADS-like"/>
    <property type="match status" value="1"/>
</dbReference>
<dbReference type="PANTHER" id="PTHR19353">
    <property type="entry name" value="FATTY ACID DESATURASE 2"/>
    <property type="match status" value="1"/>
</dbReference>
<dbReference type="Pfam" id="PF00487">
    <property type="entry name" value="FA_desaturase"/>
    <property type="match status" value="1"/>
</dbReference>